<sequence length="101" mass="11463">MSIGRSEVLALYRNSLRAAQTFETYNFRAYFYRRTRDRFRTAANMALAGDSQAVSQGVQEARAELSVMQRQGTLNSMFAHKRTVLEASQNSAGGHRRRKGE</sequence>
<reference evidence="3" key="1">
    <citation type="submission" date="2022-07" db="EMBL/GenBank/DDBJ databases">
        <title>Phylogenomic reconstructions and comparative analyses of Kickxellomycotina fungi.</title>
        <authorList>
            <person name="Reynolds N.K."/>
            <person name="Stajich J.E."/>
            <person name="Barry K."/>
            <person name="Grigoriev I.V."/>
            <person name="Crous P."/>
            <person name="Smith M.E."/>
        </authorList>
    </citation>
    <scope>NUCLEOTIDE SEQUENCE</scope>
    <source>
        <strain evidence="3">CBS 109367</strain>
    </source>
</reference>
<protein>
    <recommendedName>
        <fullName evidence="2">Complex 1 LYR protein domain-containing protein</fullName>
    </recommendedName>
</protein>
<feature type="domain" description="Complex 1 LYR protein" evidence="2">
    <location>
        <begin position="7"/>
        <end position="66"/>
    </location>
</feature>
<dbReference type="PANTHER" id="PTHR13166">
    <property type="entry name" value="PROTEIN C6ORF149"/>
    <property type="match status" value="1"/>
</dbReference>
<evidence type="ECO:0000313" key="4">
    <source>
        <dbReference type="Proteomes" id="UP001151516"/>
    </source>
</evidence>
<dbReference type="GO" id="GO:0005739">
    <property type="term" value="C:mitochondrion"/>
    <property type="evidence" value="ECO:0007669"/>
    <property type="project" value="TreeGrafter"/>
</dbReference>
<dbReference type="EMBL" id="JANBTX010000040">
    <property type="protein sequence ID" value="KAJ2688713.1"/>
    <property type="molecule type" value="Genomic_DNA"/>
</dbReference>
<comment type="similarity">
    <text evidence="1">Belongs to the complex I LYR family.</text>
</comment>
<dbReference type="Proteomes" id="UP001151516">
    <property type="component" value="Unassembled WGS sequence"/>
</dbReference>
<dbReference type="InterPro" id="IPR045297">
    <property type="entry name" value="Complex1_LYR_LYRM4"/>
</dbReference>
<accession>A0A9W8L5Q4</accession>
<dbReference type="OrthoDB" id="275715at2759"/>
<dbReference type="PANTHER" id="PTHR13166:SF7">
    <property type="entry name" value="LYR MOTIF-CONTAINING PROTEIN 4"/>
    <property type="match status" value="1"/>
</dbReference>
<proteinExistence type="inferred from homology"/>
<evidence type="ECO:0000259" key="2">
    <source>
        <dbReference type="Pfam" id="PF05347"/>
    </source>
</evidence>
<evidence type="ECO:0000313" key="3">
    <source>
        <dbReference type="EMBL" id="KAJ2688713.1"/>
    </source>
</evidence>
<dbReference type="InterPro" id="IPR008011">
    <property type="entry name" value="Complex1_LYR_dom"/>
</dbReference>
<dbReference type="Pfam" id="PF05347">
    <property type="entry name" value="Complex1_LYR"/>
    <property type="match status" value="1"/>
</dbReference>
<dbReference type="CDD" id="cd20264">
    <property type="entry name" value="Complex1_LYR_LYRM4"/>
    <property type="match status" value="1"/>
</dbReference>
<dbReference type="GO" id="GO:1990221">
    <property type="term" value="C:L-cysteine desulfurase complex"/>
    <property type="evidence" value="ECO:0007669"/>
    <property type="project" value="TreeGrafter"/>
</dbReference>
<dbReference type="GO" id="GO:0016226">
    <property type="term" value="P:iron-sulfur cluster assembly"/>
    <property type="evidence" value="ECO:0007669"/>
    <property type="project" value="InterPro"/>
</dbReference>
<evidence type="ECO:0000256" key="1">
    <source>
        <dbReference type="ARBA" id="ARBA00009508"/>
    </source>
</evidence>
<organism evidence="3 4">
    <name type="scientific">Coemansia spiralis</name>
    <dbReference type="NCBI Taxonomy" id="417178"/>
    <lineage>
        <taxon>Eukaryota</taxon>
        <taxon>Fungi</taxon>
        <taxon>Fungi incertae sedis</taxon>
        <taxon>Zoopagomycota</taxon>
        <taxon>Kickxellomycotina</taxon>
        <taxon>Kickxellomycetes</taxon>
        <taxon>Kickxellales</taxon>
        <taxon>Kickxellaceae</taxon>
        <taxon>Coemansia</taxon>
    </lineage>
</organism>
<dbReference type="InterPro" id="IPR051522">
    <property type="entry name" value="ISC_assembly_LYR"/>
</dbReference>
<keyword evidence="4" id="KW-1185">Reference proteome</keyword>
<dbReference type="AlphaFoldDB" id="A0A9W8L5Q4"/>
<name>A0A9W8L5Q4_9FUNG</name>
<gene>
    <name evidence="3" type="ORF">IWW39_002018</name>
</gene>
<comment type="caution">
    <text evidence="3">The sequence shown here is derived from an EMBL/GenBank/DDBJ whole genome shotgun (WGS) entry which is preliminary data.</text>
</comment>